<dbReference type="Proteomes" id="UP001500908">
    <property type="component" value="Unassembled WGS sequence"/>
</dbReference>
<reference evidence="2" key="1">
    <citation type="journal article" date="2019" name="Int. J. Syst. Evol. Microbiol.">
        <title>The Global Catalogue of Microorganisms (GCM) 10K type strain sequencing project: providing services to taxonomists for standard genome sequencing and annotation.</title>
        <authorList>
            <consortium name="The Broad Institute Genomics Platform"/>
            <consortium name="The Broad Institute Genome Sequencing Center for Infectious Disease"/>
            <person name="Wu L."/>
            <person name="Ma J."/>
        </authorList>
    </citation>
    <scope>NUCLEOTIDE SEQUENCE [LARGE SCALE GENOMIC DNA]</scope>
    <source>
        <strain evidence="2">JCM 17137</strain>
    </source>
</reference>
<gene>
    <name evidence="1" type="ORF">GCM10022402_11950</name>
</gene>
<keyword evidence="2" id="KW-1185">Reference proteome</keyword>
<accession>A0ABP7FAT8</accession>
<proteinExistence type="predicted"/>
<comment type="caution">
    <text evidence="1">The sequence shown here is derived from an EMBL/GenBank/DDBJ whole genome shotgun (WGS) entry which is preliminary data.</text>
</comment>
<dbReference type="EMBL" id="BAABDD010000004">
    <property type="protein sequence ID" value="GAA3733045.1"/>
    <property type="molecule type" value="Genomic_DNA"/>
</dbReference>
<sequence>MHVTYALLVLQKARSSVLAWNGKFSLHHPPFSKLPEGRLGTSDMVEPPVAPLEPSNLAVAGAADTRPSRPSLPA</sequence>
<name>A0ABP7FAT8_9ACTN</name>
<protein>
    <submittedName>
        <fullName evidence="1">Uncharacterized protein</fullName>
    </submittedName>
</protein>
<organism evidence="1 2">
    <name type="scientific">Salinactinospora qingdaonensis</name>
    <dbReference type="NCBI Taxonomy" id="702744"/>
    <lineage>
        <taxon>Bacteria</taxon>
        <taxon>Bacillati</taxon>
        <taxon>Actinomycetota</taxon>
        <taxon>Actinomycetes</taxon>
        <taxon>Streptosporangiales</taxon>
        <taxon>Nocardiopsidaceae</taxon>
        <taxon>Salinactinospora</taxon>
    </lineage>
</organism>
<evidence type="ECO:0000313" key="1">
    <source>
        <dbReference type="EMBL" id="GAA3733045.1"/>
    </source>
</evidence>
<evidence type="ECO:0000313" key="2">
    <source>
        <dbReference type="Proteomes" id="UP001500908"/>
    </source>
</evidence>